<feature type="compositionally biased region" description="Polar residues" evidence="1">
    <location>
        <begin position="1"/>
        <end position="11"/>
    </location>
</feature>
<keyword evidence="4" id="KW-1185">Reference proteome</keyword>
<dbReference type="Pfam" id="PF07702">
    <property type="entry name" value="UTRA"/>
    <property type="match status" value="1"/>
</dbReference>
<dbReference type="EMBL" id="JADOUF010000001">
    <property type="protein sequence ID" value="MBG6139706.1"/>
    <property type="molecule type" value="Genomic_DNA"/>
</dbReference>
<dbReference type="SMART" id="SM00866">
    <property type="entry name" value="UTRA"/>
    <property type="match status" value="1"/>
</dbReference>
<dbReference type="RefSeq" id="WP_233472843.1">
    <property type="nucleotide sequence ID" value="NZ_BONS01000006.1"/>
</dbReference>
<gene>
    <name evidence="3" type="ORF">IW245_005900</name>
</gene>
<dbReference type="InterPro" id="IPR050679">
    <property type="entry name" value="Bact_HTH_transcr_reg"/>
</dbReference>
<comment type="caution">
    <text evidence="3">The sequence shown here is derived from an EMBL/GenBank/DDBJ whole genome shotgun (WGS) entry which is preliminary data.</text>
</comment>
<dbReference type="Gene3D" id="3.40.1410.10">
    <property type="entry name" value="Chorismate lyase-like"/>
    <property type="match status" value="1"/>
</dbReference>
<proteinExistence type="predicted"/>
<sequence length="181" mass="19439">MAESSRWSNPSRPYLLPRSSGQPDAWAEELANAGLVGSQRLAEVAEIDAPTDVAQALGLDPTGRVVVRRRVMYVGDKPVELTDSYYPASLALGTRLAEARKIPGGAVTLLGEIGYPPVEAREDIMARMPTAEERATLGLDMDEPVLVLCRRVLAGGGLPVELSVMVMPARGRHLSYETTIG</sequence>
<dbReference type="SUPFAM" id="SSF64288">
    <property type="entry name" value="Chorismate lyase-like"/>
    <property type="match status" value="1"/>
</dbReference>
<dbReference type="GO" id="GO:0045892">
    <property type="term" value="P:negative regulation of DNA-templated transcription"/>
    <property type="evidence" value="ECO:0007669"/>
    <property type="project" value="TreeGrafter"/>
</dbReference>
<evidence type="ECO:0000313" key="4">
    <source>
        <dbReference type="Proteomes" id="UP000622552"/>
    </source>
</evidence>
<feature type="region of interest" description="Disordered" evidence="1">
    <location>
        <begin position="1"/>
        <end position="20"/>
    </location>
</feature>
<evidence type="ECO:0000313" key="3">
    <source>
        <dbReference type="EMBL" id="MBG6139706.1"/>
    </source>
</evidence>
<protein>
    <submittedName>
        <fullName evidence="3">DNA-binding GntR family transcriptional regulator</fullName>
    </submittedName>
</protein>
<keyword evidence="3" id="KW-0238">DNA-binding</keyword>
<dbReference type="InterPro" id="IPR011663">
    <property type="entry name" value="UTRA"/>
</dbReference>
<dbReference type="AlphaFoldDB" id="A0A8J7GK87"/>
<accession>A0A8J7GK87</accession>
<dbReference type="PANTHER" id="PTHR44846:SF17">
    <property type="entry name" value="GNTR-FAMILY TRANSCRIPTIONAL REGULATOR"/>
    <property type="match status" value="1"/>
</dbReference>
<dbReference type="PANTHER" id="PTHR44846">
    <property type="entry name" value="MANNOSYL-D-GLYCERATE TRANSPORT/METABOLISM SYSTEM REPRESSOR MNGR-RELATED"/>
    <property type="match status" value="1"/>
</dbReference>
<organism evidence="3 4">
    <name type="scientific">Longispora fulva</name>
    <dbReference type="NCBI Taxonomy" id="619741"/>
    <lineage>
        <taxon>Bacteria</taxon>
        <taxon>Bacillati</taxon>
        <taxon>Actinomycetota</taxon>
        <taxon>Actinomycetes</taxon>
        <taxon>Micromonosporales</taxon>
        <taxon>Micromonosporaceae</taxon>
        <taxon>Longispora</taxon>
    </lineage>
</organism>
<evidence type="ECO:0000259" key="2">
    <source>
        <dbReference type="SMART" id="SM00866"/>
    </source>
</evidence>
<reference evidence="3" key="1">
    <citation type="submission" date="2020-11" db="EMBL/GenBank/DDBJ databases">
        <title>Sequencing the genomes of 1000 actinobacteria strains.</title>
        <authorList>
            <person name="Klenk H.-P."/>
        </authorList>
    </citation>
    <scope>NUCLEOTIDE SEQUENCE</scope>
    <source>
        <strain evidence="3">DSM 45356</strain>
    </source>
</reference>
<evidence type="ECO:0000256" key="1">
    <source>
        <dbReference type="SAM" id="MobiDB-lite"/>
    </source>
</evidence>
<dbReference type="Proteomes" id="UP000622552">
    <property type="component" value="Unassembled WGS sequence"/>
</dbReference>
<name>A0A8J7GK87_9ACTN</name>
<feature type="domain" description="UbiC transcription regulator-associated" evidence="2">
    <location>
        <begin position="32"/>
        <end position="173"/>
    </location>
</feature>
<dbReference type="GO" id="GO:0003677">
    <property type="term" value="F:DNA binding"/>
    <property type="evidence" value="ECO:0007669"/>
    <property type="project" value="UniProtKB-KW"/>
</dbReference>
<dbReference type="InterPro" id="IPR028978">
    <property type="entry name" value="Chorismate_lyase_/UTRA_dom_sf"/>
</dbReference>